<evidence type="ECO:0000256" key="1">
    <source>
        <dbReference type="SAM" id="MobiDB-lite"/>
    </source>
</evidence>
<dbReference type="InterPro" id="IPR006860">
    <property type="entry name" value="FecR"/>
</dbReference>
<dbReference type="AlphaFoldDB" id="A0A420EPS0"/>
<dbReference type="Gene3D" id="2.60.120.1440">
    <property type="match status" value="1"/>
</dbReference>
<feature type="region of interest" description="Disordered" evidence="1">
    <location>
        <begin position="1"/>
        <end position="21"/>
    </location>
</feature>
<dbReference type="Pfam" id="PF16220">
    <property type="entry name" value="DUF4880"/>
    <property type="match status" value="1"/>
</dbReference>
<gene>
    <name evidence="5" type="ORF">D6851_05555</name>
</gene>
<dbReference type="InterPro" id="IPR032623">
    <property type="entry name" value="FecR_N"/>
</dbReference>
<evidence type="ECO:0000259" key="4">
    <source>
        <dbReference type="Pfam" id="PF16220"/>
    </source>
</evidence>
<feature type="domain" description="FecR N-terminal" evidence="4">
    <location>
        <begin position="26"/>
        <end position="65"/>
    </location>
</feature>
<dbReference type="RefSeq" id="WP_120323870.1">
    <property type="nucleotide sequence ID" value="NZ_RAPF01000002.1"/>
</dbReference>
<dbReference type="PANTHER" id="PTHR30273:SF2">
    <property type="entry name" value="PROTEIN FECR"/>
    <property type="match status" value="1"/>
</dbReference>
<keyword evidence="2" id="KW-0812">Transmembrane</keyword>
<reference evidence="5 6" key="1">
    <citation type="submission" date="2018-09" db="EMBL/GenBank/DDBJ databases">
        <title>Altererythrobacter spongiae sp. nov., isolated from a marine sponge.</title>
        <authorList>
            <person name="Zhuang L."/>
            <person name="Luo L."/>
        </authorList>
    </citation>
    <scope>NUCLEOTIDE SEQUENCE [LARGE SCALE GENOMIC DNA]</scope>
    <source>
        <strain evidence="5 6">HN-Y73</strain>
    </source>
</reference>
<evidence type="ECO:0000256" key="2">
    <source>
        <dbReference type="SAM" id="Phobius"/>
    </source>
</evidence>
<keyword evidence="2" id="KW-1133">Transmembrane helix</keyword>
<feature type="domain" description="FecR protein" evidence="3">
    <location>
        <begin position="130"/>
        <end position="222"/>
    </location>
</feature>
<name>A0A420EPS0_9SPHN</name>
<dbReference type="GO" id="GO:0016989">
    <property type="term" value="F:sigma factor antagonist activity"/>
    <property type="evidence" value="ECO:0007669"/>
    <property type="project" value="TreeGrafter"/>
</dbReference>
<dbReference type="EMBL" id="RAPF01000002">
    <property type="protein sequence ID" value="RKF22676.1"/>
    <property type="molecule type" value="Genomic_DNA"/>
</dbReference>
<organism evidence="5 6">
    <name type="scientific">Altericroceibacterium spongiae</name>
    <dbReference type="NCBI Taxonomy" id="2320269"/>
    <lineage>
        <taxon>Bacteria</taxon>
        <taxon>Pseudomonadati</taxon>
        <taxon>Pseudomonadota</taxon>
        <taxon>Alphaproteobacteria</taxon>
        <taxon>Sphingomonadales</taxon>
        <taxon>Erythrobacteraceae</taxon>
        <taxon>Altericroceibacterium</taxon>
    </lineage>
</organism>
<dbReference type="Pfam" id="PF04773">
    <property type="entry name" value="FecR"/>
    <property type="match status" value="1"/>
</dbReference>
<feature type="transmembrane region" description="Helical" evidence="2">
    <location>
        <begin position="105"/>
        <end position="125"/>
    </location>
</feature>
<comment type="caution">
    <text evidence="5">The sequence shown here is derived from an EMBL/GenBank/DDBJ whole genome shotgun (WGS) entry which is preliminary data.</text>
</comment>
<dbReference type="InterPro" id="IPR012373">
    <property type="entry name" value="Ferrdict_sens_TM"/>
</dbReference>
<evidence type="ECO:0000259" key="3">
    <source>
        <dbReference type="Pfam" id="PF04773"/>
    </source>
</evidence>
<evidence type="ECO:0000313" key="5">
    <source>
        <dbReference type="EMBL" id="RKF22676.1"/>
    </source>
</evidence>
<keyword evidence="2" id="KW-0472">Membrane</keyword>
<dbReference type="OrthoDB" id="9798846at2"/>
<keyword evidence="6" id="KW-1185">Reference proteome</keyword>
<evidence type="ECO:0000313" key="6">
    <source>
        <dbReference type="Proteomes" id="UP000284395"/>
    </source>
</evidence>
<proteinExistence type="predicted"/>
<accession>A0A420EPS0</accession>
<dbReference type="PANTHER" id="PTHR30273">
    <property type="entry name" value="PERIPLASMIC SIGNAL SENSOR AND SIGMA FACTOR ACTIVATOR FECR-RELATED"/>
    <property type="match status" value="1"/>
</dbReference>
<sequence length="338" mass="37112">MTRSRDSESVSSETVSDEAWERAASEAVDWTILLDDDPDNADLHVQFERWRQADPLHERVWSEASHASNLIAQSDKVALFPEAEWEEEPTSSVPRRAHFRLSRRAILAGAVAAALAWIMAPQILLHVQADYVTGVGRQRTVTLDDGSTVRLAPESAMRVAYSDKNRQVTLLSGEAYFEVARNPARPFNVLAEEATITVLGTGFDVRLGESGTDIAVKHGRVRVASVKQGRRFAVLEAGQWVHMPENGALHNGYVSPDLVGGWTGRRIAAVDRPLAEVLADLRRYHSGAILLTSTELGRKSVTGTFNADDPVEAAKLIVQPHGGIVRRITPWLMVISAS</sequence>
<dbReference type="PIRSF" id="PIRSF018266">
    <property type="entry name" value="FecR"/>
    <property type="match status" value="1"/>
</dbReference>
<protein>
    <submittedName>
        <fullName evidence="5">DUF4880 domain-containing protein</fullName>
    </submittedName>
</protein>
<dbReference type="Proteomes" id="UP000284395">
    <property type="component" value="Unassembled WGS sequence"/>
</dbReference>